<sequence length="1141" mass="129609">MSGKKVDPSQPSSKRKSTHYVPSNKPIAIPHAGDFRLMHLMPLITDLLSDADATTDQLLKPNCIKKPYLNVDTYLETHFRLLWADFIQPLRDTIGKFCKGNEQVPPDKPNQQIHFYRNVSFVENSFLSSCCVPDRPDSWRRYNVRFDSMPGFDWEKSKRLIHGTLICLWNARSRIIIVATVSNSDPEELEKGCLSISIHNSSQIADDFMSKSYTMLECEVFYEPYRVVMEAYQLLDEVSFPFKEHLLGWTKDPGVPAYLMNPSSPKKAARCDYQITKKDGTRVTIRNVLNIGTWPSPVDLGVNPIQRVALYAAMTRRLALIQGPPGTGKTFIGRKIIATLLDNKHMWHDDGNYVVDNARLVAKFEREKMHKFWERYGDVWRDKRCPIVVICLTNQALDQFLEGVLKSTKKLIRIGNQSQSPLLEGYKMSVLKETIEQDRKKYTDSAFLYHKYRMNGLKKCIQDTVDEIRSVAKKLSNSKKYDTGQQHNIALESLNLLKLHQLEQVYRGQIIEFNAIRTESEEALCRSVDVIGLTTTGAARRRELLTRLQPKIVLVEEAAQVLEPHIVASLTASCQHLIMIGDHLQLRPQCNVNKLANKFHMDVSLFERLVMNNVPSVMLAVQHRMRPEVARLIVPSVYKNLENHESVLQHPAVPSMTRSVFFLDHDHPEAREEGGSSYYNSHEAAMTLRLAHFLCEQGIQQEKITVLVTYAAQMRSLQAHRKEQYKLRSLDRIHITTVDNYQGEENDIIILSLVRNNTNKSVGFLRTPNRVCVALSRARHGLYIFGNIRLLAGSGSKLWLHVQKVMTQNGELSNELTLRCDRHSQQIVKVKQPENFPICGIVCKLKCGALLDCGHPCQLPCRNQCQHSVALCQYVEETLLPCGHSIKIPCTINNNNRLPNDEAAGMTSPECGADGCRSTAKVNLQVEVTKLLVKYSSDDSLLKAADSLLKGKSIEEQWKIYQRMYYLCLSATFKRDMETSYCYTTEDHKSGKVKLNKAWADDLKAGYKAVQDGSMEMQALAATRGRWSIQYLTDALFQWRRLDLLRQCLTMLSIDPQSSIGTGCRILLEEAKALLENEELGQGKWTVSQEDEAYALLKSVASTMRFDLTHPSSGILMGPLFIQPQLAANLDCIAALQNLSL</sequence>
<keyword evidence="6" id="KW-1185">Reference proteome</keyword>
<dbReference type="CDD" id="cd18808">
    <property type="entry name" value="SF1_C_Upf1"/>
    <property type="match status" value="1"/>
</dbReference>
<dbReference type="InterPro" id="IPR041679">
    <property type="entry name" value="DNA2/NAM7-like_C"/>
</dbReference>
<dbReference type="Pfam" id="PF25396">
    <property type="entry name" value="ZNFX1"/>
    <property type="match status" value="1"/>
</dbReference>
<feature type="domain" description="DNA2/NAM7 helicase-like C-terminal" evidence="3">
    <location>
        <begin position="601"/>
        <end position="788"/>
    </location>
</feature>
<dbReference type="GO" id="GO:0004386">
    <property type="term" value="F:helicase activity"/>
    <property type="evidence" value="ECO:0007669"/>
    <property type="project" value="InterPro"/>
</dbReference>
<dbReference type="InterPro" id="IPR027417">
    <property type="entry name" value="P-loop_NTPase"/>
</dbReference>
<evidence type="ECO:0000313" key="5">
    <source>
        <dbReference type="EMBL" id="KAI9554746.1"/>
    </source>
</evidence>
<feature type="region of interest" description="Disordered" evidence="1">
    <location>
        <begin position="1"/>
        <end position="25"/>
    </location>
</feature>
<comment type="caution">
    <text evidence="5">The sequence shown here is derived from an EMBL/GenBank/DDBJ whole genome shotgun (WGS) entry which is preliminary data.</text>
</comment>
<dbReference type="InterPro" id="IPR057373">
    <property type="entry name" value="ZNFX1"/>
</dbReference>
<evidence type="ECO:0000259" key="3">
    <source>
        <dbReference type="Pfam" id="PF13087"/>
    </source>
</evidence>
<dbReference type="InterPro" id="IPR045055">
    <property type="entry name" value="DNA2/NAM7-like"/>
</dbReference>
<evidence type="ECO:0000256" key="1">
    <source>
        <dbReference type="SAM" id="MobiDB-lite"/>
    </source>
</evidence>
<name>A0AAD5PP49_9CRUS</name>
<feature type="domain" description="ZNFX1" evidence="4">
    <location>
        <begin position="109"/>
        <end position="219"/>
    </location>
</feature>
<evidence type="ECO:0008006" key="7">
    <source>
        <dbReference type="Google" id="ProtNLM"/>
    </source>
</evidence>
<dbReference type="GO" id="GO:0031380">
    <property type="term" value="C:nuclear RNA-directed RNA polymerase complex"/>
    <property type="evidence" value="ECO:0007669"/>
    <property type="project" value="TreeGrafter"/>
</dbReference>
<dbReference type="GO" id="GO:0031048">
    <property type="term" value="P:regulatory ncRNA-mediated heterochromatin formation"/>
    <property type="evidence" value="ECO:0007669"/>
    <property type="project" value="TreeGrafter"/>
</dbReference>
<dbReference type="PANTHER" id="PTHR10887:SF341">
    <property type="entry name" value="NFX1-TYPE ZINC FINGER-CONTAINING PROTEIN 1"/>
    <property type="match status" value="1"/>
</dbReference>
<dbReference type="SUPFAM" id="SSF52540">
    <property type="entry name" value="P-loop containing nucleoside triphosphate hydrolases"/>
    <property type="match status" value="1"/>
</dbReference>
<proteinExistence type="predicted"/>
<evidence type="ECO:0000313" key="6">
    <source>
        <dbReference type="Proteomes" id="UP000820818"/>
    </source>
</evidence>
<dbReference type="Pfam" id="PF13086">
    <property type="entry name" value="AAA_11"/>
    <property type="match status" value="1"/>
</dbReference>
<evidence type="ECO:0000259" key="4">
    <source>
        <dbReference type="Pfam" id="PF25396"/>
    </source>
</evidence>
<dbReference type="FunFam" id="3.40.50.300:FF:001366">
    <property type="entry name" value="ATP binding protein, putative"/>
    <property type="match status" value="1"/>
</dbReference>
<dbReference type="InterPro" id="IPR047187">
    <property type="entry name" value="SF1_C_Upf1"/>
</dbReference>
<dbReference type="Pfam" id="PF13087">
    <property type="entry name" value="AAA_12"/>
    <property type="match status" value="1"/>
</dbReference>
<protein>
    <recommendedName>
        <fullName evidence="7">NFX1-type zinc finger-containing protein 1</fullName>
    </recommendedName>
</protein>
<accession>A0AAD5PP49</accession>
<dbReference type="AlphaFoldDB" id="A0AAD5PP49"/>
<dbReference type="Gene3D" id="3.40.50.300">
    <property type="entry name" value="P-loop containing nucleotide triphosphate hydrolases"/>
    <property type="match status" value="2"/>
</dbReference>
<dbReference type="Proteomes" id="UP000820818">
    <property type="component" value="Linkage Group LG8"/>
</dbReference>
<organism evidence="5 6">
    <name type="scientific">Daphnia sinensis</name>
    <dbReference type="NCBI Taxonomy" id="1820382"/>
    <lineage>
        <taxon>Eukaryota</taxon>
        <taxon>Metazoa</taxon>
        <taxon>Ecdysozoa</taxon>
        <taxon>Arthropoda</taxon>
        <taxon>Crustacea</taxon>
        <taxon>Branchiopoda</taxon>
        <taxon>Diplostraca</taxon>
        <taxon>Cladocera</taxon>
        <taxon>Anomopoda</taxon>
        <taxon>Daphniidae</taxon>
        <taxon>Daphnia</taxon>
        <taxon>Daphnia similis group</taxon>
    </lineage>
</organism>
<dbReference type="CDD" id="cd17936">
    <property type="entry name" value="EEXXEc_NFX1"/>
    <property type="match status" value="1"/>
</dbReference>
<reference evidence="5 6" key="1">
    <citation type="submission" date="2022-05" db="EMBL/GenBank/DDBJ databases">
        <title>A multi-omics perspective on studying reproductive biology in Daphnia sinensis.</title>
        <authorList>
            <person name="Jia J."/>
        </authorList>
    </citation>
    <scope>NUCLEOTIDE SEQUENCE [LARGE SCALE GENOMIC DNA]</scope>
    <source>
        <strain evidence="5 6">WSL</strain>
    </source>
</reference>
<evidence type="ECO:0000259" key="2">
    <source>
        <dbReference type="Pfam" id="PF13086"/>
    </source>
</evidence>
<gene>
    <name evidence="5" type="ORF">GHT06_020022</name>
</gene>
<dbReference type="InterPro" id="IPR041677">
    <property type="entry name" value="DNA2/NAM7_AAA_11"/>
</dbReference>
<feature type="domain" description="DNA2/NAM7 helicase helicase" evidence="2">
    <location>
        <begin position="302"/>
        <end position="588"/>
    </location>
</feature>
<dbReference type="EMBL" id="WJBH02000008">
    <property type="protein sequence ID" value="KAI9554746.1"/>
    <property type="molecule type" value="Genomic_DNA"/>
</dbReference>
<dbReference type="PANTHER" id="PTHR10887">
    <property type="entry name" value="DNA2/NAM7 HELICASE FAMILY"/>
    <property type="match status" value="1"/>
</dbReference>